<feature type="compositionally biased region" description="Acidic residues" evidence="1">
    <location>
        <begin position="157"/>
        <end position="198"/>
    </location>
</feature>
<keyword evidence="3" id="KW-1185">Reference proteome</keyword>
<gene>
    <name evidence="2" type="ORF">Tsubulata_016248</name>
</gene>
<protein>
    <submittedName>
        <fullName evidence="2">Uncharacterized protein</fullName>
    </submittedName>
</protein>
<reference evidence="2" key="1">
    <citation type="submission" date="2022-02" db="EMBL/GenBank/DDBJ databases">
        <authorList>
            <person name="Henning P.M."/>
            <person name="McCubbin A.G."/>
            <person name="Shore J.S."/>
        </authorList>
    </citation>
    <scope>NUCLEOTIDE SEQUENCE</scope>
    <source>
        <strain evidence="2">F60SS</strain>
        <tissue evidence="2">Leaves</tissue>
    </source>
</reference>
<reference evidence="2" key="2">
    <citation type="journal article" date="2023" name="Plants (Basel)">
        <title>Annotation of the Turnera subulata (Passifloraceae) Draft Genome Reveals the S-Locus Evolved after the Divergence of Turneroideae from Passifloroideae in a Stepwise Manner.</title>
        <authorList>
            <person name="Henning P.M."/>
            <person name="Roalson E.H."/>
            <person name="Mir W."/>
            <person name="McCubbin A.G."/>
            <person name="Shore J.S."/>
        </authorList>
    </citation>
    <scope>NUCLEOTIDE SEQUENCE</scope>
    <source>
        <strain evidence="2">F60SS</strain>
    </source>
</reference>
<dbReference type="OrthoDB" id="1742118at2759"/>
<dbReference type="Proteomes" id="UP001141552">
    <property type="component" value="Unassembled WGS sequence"/>
</dbReference>
<evidence type="ECO:0000313" key="3">
    <source>
        <dbReference type="Proteomes" id="UP001141552"/>
    </source>
</evidence>
<proteinExistence type="predicted"/>
<evidence type="ECO:0000256" key="1">
    <source>
        <dbReference type="SAM" id="MobiDB-lite"/>
    </source>
</evidence>
<dbReference type="EMBL" id="JAKUCV010000438">
    <property type="protein sequence ID" value="KAJ4850012.1"/>
    <property type="molecule type" value="Genomic_DNA"/>
</dbReference>
<sequence length="207" mass="22930">MEGVVCSDNILLQNLFCSVMEAVVVETAIAASKSLLCSLLMMGSLSDGSDVLAEESGTTQGFVALFIFPDCSPVLLVRVSYLFDLLCRFPIGELFAMKRPDSENKDASETEDDEEEDNDDAADDQDEEEDNENDGSGDDGEENGEPKDEPAANGDGASDDEDEEEDDDEDEEEDEEDDDEEEEEEEEEEEDEDEDEEIPQPPTKKRK</sequence>
<dbReference type="PANTHER" id="PTHR35711:SF11">
    <property type="entry name" value="GLUTAMIC ACID-RICH PROTEIN-LIKE"/>
    <property type="match status" value="1"/>
</dbReference>
<comment type="caution">
    <text evidence="2">The sequence shown here is derived from an EMBL/GenBank/DDBJ whole genome shotgun (WGS) entry which is preliminary data.</text>
</comment>
<dbReference type="PANTHER" id="PTHR35711">
    <property type="entry name" value="EXPRESSED PROTEIN"/>
    <property type="match status" value="1"/>
</dbReference>
<organism evidence="2 3">
    <name type="scientific">Turnera subulata</name>
    <dbReference type="NCBI Taxonomy" id="218843"/>
    <lineage>
        <taxon>Eukaryota</taxon>
        <taxon>Viridiplantae</taxon>
        <taxon>Streptophyta</taxon>
        <taxon>Embryophyta</taxon>
        <taxon>Tracheophyta</taxon>
        <taxon>Spermatophyta</taxon>
        <taxon>Magnoliopsida</taxon>
        <taxon>eudicotyledons</taxon>
        <taxon>Gunneridae</taxon>
        <taxon>Pentapetalae</taxon>
        <taxon>rosids</taxon>
        <taxon>fabids</taxon>
        <taxon>Malpighiales</taxon>
        <taxon>Passifloraceae</taxon>
        <taxon>Turnera</taxon>
    </lineage>
</organism>
<feature type="region of interest" description="Disordered" evidence="1">
    <location>
        <begin position="100"/>
        <end position="207"/>
    </location>
</feature>
<dbReference type="AlphaFoldDB" id="A0A9Q0GJJ4"/>
<accession>A0A9Q0GJJ4</accession>
<feature type="compositionally biased region" description="Acidic residues" evidence="1">
    <location>
        <begin position="109"/>
        <end position="143"/>
    </location>
</feature>
<evidence type="ECO:0000313" key="2">
    <source>
        <dbReference type="EMBL" id="KAJ4850012.1"/>
    </source>
</evidence>
<name>A0A9Q0GJJ4_9ROSI</name>